<accession>A0AAJ0FJ14</accession>
<proteinExistence type="predicted"/>
<evidence type="ECO:0000313" key="1">
    <source>
        <dbReference type="EMBL" id="KAK1762660.1"/>
    </source>
</evidence>
<dbReference type="RefSeq" id="XP_060278873.1">
    <property type="nucleotide sequence ID" value="XM_060425688.1"/>
</dbReference>
<organism evidence="1 2">
    <name type="scientific">Phialemonium atrogriseum</name>
    <dbReference type="NCBI Taxonomy" id="1093897"/>
    <lineage>
        <taxon>Eukaryota</taxon>
        <taxon>Fungi</taxon>
        <taxon>Dikarya</taxon>
        <taxon>Ascomycota</taxon>
        <taxon>Pezizomycotina</taxon>
        <taxon>Sordariomycetes</taxon>
        <taxon>Sordariomycetidae</taxon>
        <taxon>Cephalothecales</taxon>
        <taxon>Cephalothecaceae</taxon>
        <taxon>Phialemonium</taxon>
    </lineage>
</organism>
<reference evidence="1" key="1">
    <citation type="submission" date="2023-06" db="EMBL/GenBank/DDBJ databases">
        <title>Genome-scale phylogeny and comparative genomics of the fungal order Sordariales.</title>
        <authorList>
            <consortium name="Lawrence Berkeley National Laboratory"/>
            <person name="Hensen N."/>
            <person name="Bonometti L."/>
            <person name="Westerberg I."/>
            <person name="Brannstrom I.O."/>
            <person name="Guillou S."/>
            <person name="Cros-Aarteil S."/>
            <person name="Calhoun S."/>
            <person name="Haridas S."/>
            <person name="Kuo A."/>
            <person name="Mondo S."/>
            <person name="Pangilinan J."/>
            <person name="Riley R."/>
            <person name="Labutti K."/>
            <person name="Andreopoulos B."/>
            <person name="Lipzen A."/>
            <person name="Chen C."/>
            <person name="Yanf M."/>
            <person name="Daum C."/>
            <person name="Ng V."/>
            <person name="Clum A."/>
            <person name="Steindorff A."/>
            <person name="Ohm R."/>
            <person name="Martin F."/>
            <person name="Silar P."/>
            <person name="Natvig D."/>
            <person name="Lalanne C."/>
            <person name="Gautier V."/>
            <person name="Ament-Velasquez S.L."/>
            <person name="Kruys A."/>
            <person name="Hutchinson M.I."/>
            <person name="Powell A.J."/>
            <person name="Barry K."/>
            <person name="Miller A.N."/>
            <person name="Grigoriev I.V."/>
            <person name="Debuchy R."/>
            <person name="Gladieux P."/>
            <person name="Thoren M.H."/>
            <person name="Johannesson H."/>
        </authorList>
    </citation>
    <scope>NUCLEOTIDE SEQUENCE</scope>
    <source>
        <strain evidence="1">8032-3</strain>
    </source>
</reference>
<dbReference type="GeneID" id="85308875"/>
<dbReference type="AlphaFoldDB" id="A0AAJ0FJ14"/>
<sequence length="306" mass="33904">MSDTKDKHDPPLEGIEVDSDVEGFDVGMFDYGDEGGAFHIKNNPKDPYQRSDVIQRKGAVDMRCTMVDIVHGAMSADSDFWATLMVFEFRFDPQKKARRIAEATIELRFDALDPDGETPEVESMSFDGNFRLMPSKQTESITTGAGGTAGASFAANLSLEAKWEKTINRETTDGMTVCGGKFVVGNTPPNRIAKWTLLENKTLEAGVPASLRVAVLVKKRDNRDFACVPKLEVKADRWTRVLEKFSGKMPEDDPVILSPSKKPTNRLMVYDTEELGSVDLWKLSHVTPTTMIVDALKHQAIAGEVK</sequence>
<name>A0AAJ0FJ14_9PEZI</name>
<protein>
    <submittedName>
        <fullName evidence="1">Uncharacterized protein</fullName>
    </submittedName>
</protein>
<gene>
    <name evidence="1" type="ORF">QBC33DRAFT_500874</name>
</gene>
<keyword evidence="2" id="KW-1185">Reference proteome</keyword>
<comment type="caution">
    <text evidence="1">The sequence shown here is derived from an EMBL/GenBank/DDBJ whole genome shotgun (WGS) entry which is preliminary data.</text>
</comment>
<evidence type="ECO:0000313" key="2">
    <source>
        <dbReference type="Proteomes" id="UP001244011"/>
    </source>
</evidence>
<dbReference type="Proteomes" id="UP001244011">
    <property type="component" value="Unassembled WGS sequence"/>
</dbReference>
<dbReference type="EMBL" id="MU839035">
    <property type="protein sequence ID" value="KAK1762660.1"/>
    <property type="molecule type" value="Genomic_DNA"/>
</dbReference>